<dbReference type="PANTHER" id="PTHR12821">
    <property type="entry name" value="BYSTIN"/>
    <property type="match status" value="1"/>
</dbReference>
<dbReference type="GO" id="GO:0005737">
    <property type="term" value="C:cytoplasm"/>
    <property type="evidence" value="ECO:0007669"/>
    <property type="project" value="TreeGrafter"/>
</dbReference>
<keyword evidence="4" id="KW-1185">Reference proteome</keyword>
<dbReference type="Proteomes" id="UP000265663">
    <property type="component" value="Unassembled WGS sequence"/>
</dbReference>
<organism evidence="3 4">
    <name type="scientific">Pyrenophora seminiperda CCB06</name>
    <dbReference type="NCBI Taxonomy" id="1302712"/>
    <lineage>
        <taxon>Eukaryota</taxon>
        <taxon>Fungi</taxon>
        <taxon>Dikarya</taxon>
        <taxon>Ascomycota</taxon>
        <taxon>Pezizomycotina</taxon>
        <taxon>Dothideomycetes</taxon>
        <taxon>Pleosporomycetidae</taxon>
        <taxon>Pleosporales</taxon>
        <taxon>Pleosporineae</taxon>
        <taxon>Pleosporaceae</taxon>
        <taxon>Pyrenophora</taxon>
    </lineage>
</organism>
<name>A0A3M7M7D0_9PLEO</name>
<feature type="compositionally biased region" description="Basic and acidic residues" evidence="2">
    <location>
        <begin position="220"/>
        <end position="237"/>
    </location>
</feature>
<dbReference type="GO" id="GO:0030515">
    <property type="term" value="F:snoRNA binding"/>
    <property type="evidence" value="ECO:0007669"/>
    <property type="project" value="TreeGrafter"/>
</dbReference>
<dbReference type="Pfam" id="PF05291">
    <property type="entry name" value="Bystin"/>
    <property type="match status" value="1"/>
</dbReference>
<dbReference type="OrthoDB" id="2192561at2759"/>
<dbReference type="AlphaFoldDB" id="A0A3M7M7D0"/>
<evidence type="ECO:0000256" key="2">
    <source>
        <dbReference type="SAM" id="MobiDB-lite"/>
    </source>
</evidence>
<dbReference type="GO" id="GO:0030688">
    <property type="term" value="C:preribosome, small subunit precursor"/>
    <property type="evidence" value="ECO:0007669"/>
    <property type="project" value="TreeGrafter"/>
</dbReference>
<evidence type="ECO:0000313" key="3">
    <source>
        <dbReference type="EMBL" id="RMZ70397.1"/>
    </source>
</evidence>
<evidence type="ECO:0000313" key="4">
    <source>
        <dbReference type="Proteomes" id="UP000265663"/>
    </source>
</evidence>
<evidence type="ECO:0008006" key="5">
    <source>
        <dbReference type="Google" id="ProtNLM"/>
    </source>
</evidence>
<comment type="similarity">
    <text evidence="1">Belongs to the bystin family.</text>
</comment>
<sequence length="664" mass="72579">MCSVGLGSGIEYLMGESAAGRSFFVLVAGVFCRVLAEASRFFIVSRFSLCSRAGAFGLARAAASGLGLSGEDTAGAWSSSSGRRIGGTSVGVLEREGGWESAILGVNIAAATAGYLHANVRPHQIFGSRICNFYASPRRLSNVHFLNHDFKSIPATSAAPSRKQSTVIPNFIMPKAPKSPALREQRHNPLAEEYAPSDPWKNKAPRRQKRNKGENEDEEQKYVDSKSSRKILEIGRELEEEDARENKARRPQEANPAFDFESRMGEDDMDGDDLVQADDDEAWGDDDDEVEEVEIDANDLAAWNKFIPTDDNPIVWPGEEAQPSGPGTDLAALILEKIAAHEAGGEVQQPNIQGGGDREDAIELPAKVVEVYSKIGLILSRYKSGKLPKPFKILPTIPAWETLVAITRPDDWTPNATFAATRIFVSAKPQTAQIFMNTILLPLVQQNIRETHKLNVHLYNALKKALYKPSAFFKGLVFPMLTDVSCTQRDAVIVASVVAKISVPVLHSAAALHRLCEIAAEQMSSDPDTAGPCNIFIKTLLEKKYALPFKVIDALVFHFLRFRGAGASSADAMDTESVAGDLGNTGKLPVIWHQCLLAFAQRYRNDITEDQREALLDLLLTRGHKNISAEVRRELLEGRGRGVMIEPPVAAIDGDDTMMMAVDA</sequence>
<accession>A0A3M7M7D0</accession>
<dbReference type="PANTHER" id="PTHR12821:SF0">
    <property type="entry name" value="BYSTIN"/>
    <property type="match status" value="1"/>
</dbReference>
<dbReference type="GO" id="GO:0006364">
    <property type="term" value="P:rRNA processing"/>
    <property type="evidence" value="ECO:0007669"/>
    <property type="project" value="TreeGrafter"/>
</dbReference>
<dbReference type="InterPro" id="IPR007955">
    <property type="entry name" value="Bystin"/>
</dbReference>
<feature type="region of interest" description="Disordered" evidence="2">
    <location>
        <begin position="156"/>
        <end position="269"/>
    </location>
</feature>
<dbReference type="GO" id="GO:0005730">
    <property type="term" value="C:nucleolus"/>
    <property type="evidence" value="ECO:0007669"/>
    <property type="project" value="TreeGrafter"/>
</dbReference>
<feature type="compositionally biased region" description="Basic and acidic residues" evidence="2">
    <location>
        <begin position="181"/>
        <end position="190"/>
    </location>
</feature>
<reference evidence="3 4" key="1">
    <citation type="journal article" date="2014" name="PLoS ONE">
        <title>De novo Genome Assembly of the Fungal Plant Pathogen Pyrenophora semeniperda.</title>
        <authorList>
            <person name="Soliai M.M."/>
            <person name="Meyer S.E."/>
            <person name="Udall J.A."/>
            <person name="Elzinga D.E."/>
            <person name="Hermansen R.A."/>
            <person name="Bodily P.M."/>
            <person name="Hart A.A."/>
            <person name="Coleman C.E."/>
        </authorList>
    </citation>
    <scope>NUCLEOTIDE SEQUENCE [LARGE SCALE GENOMIC DNA]</scope>
    <source>
        <strain evidence="3 4">CCB06</strain>
        <tissue evidence="3">Mycelium</tissue>
    </source>
</reference>
<feature type="compositionally biased region" description="Polar residues" evidence="2">
    <location>
        <begin position="156"/>
        <end position="168"/>
    </location>
</feature>
<dbReference type="EMBL" id="KE747824">
    <property type="protein sequence ID" value="RMZ70397.1"/>
    <property type="molecule type" value="Genomic_DNA"/>
</dbReference>
<evidence type="ECO:0000256" key="1">
    <source>
        <dbReference type="ARBA" id="ARBA00007114"/>
    </source>
</evidence>
<proteinExistence type="inferred from homology"/>
<gene>
    <name evidence="3" type="ORF">GMOD_00000483</name>
</gene>
<protein>
    <recommendedName>
        <fullName evidence="5">Bystin</fullName>
    </recommendedName>
</protein>